<dbReference type="EMBL" id="JACBXQ010000002">
    <property type="protein sequence ID" value="MBG9985866.1"/>
    <property type="molecule type" value="Genomic_DNA"/>
</dbReference>
<keyword evidence="3" id="KW-1185">Reference proteome</keyword>
<feature type="transmembrane region" description="Helical" evidence="1">
    <location>
        <begin position="20"/>
        <end position="42"/>
    </location>
</feature>
<dbReference type="InterPro" id="IPR025270">
    <property type="entry name" value="DUF4044"/>
</dbReference>
<gene>
    <name evidence="2" type="ORF">HZY91_03040</name>
</gene>
<organism evidence="2 3">
    <name type="scientific">Facklamia lactis</name>
    <dbReference type="NCBI Taxonomy" id="2749967"/>
    <lineage>
        <taxon>Bacteria</taxon>
        <taxon>Bacillati</taxon>
        <taxon>Bacillota</taxon>
        <taxon>Bacilli</taxon>
        <taxon>Lactobacillales</taxon>
        <taxon>Aerococcaceae</taxon>
        <taxon>Facklamia</taxon>
    </lineage>
</organism>
<name>A0ABS0LNY8_9LACT</name>
<dbReference type="Proteomes" id="UP000721415">
    <property type="component" value="Unassembled WGS sequence"/>
</dbReference>
<dbReference type="Pfam" id="PF13253">
    <property type="entry name" value="DUF4044"/>
    <property type="match status" value="1"/>
</dbReference>
<keyword evidence="1" id="KW-0472">Membrane</keyword>
<reference evidence="2 3" key="1">
    <citation type="submission" date="2020-07" db="EMBL/GenBank/DDBJ databases">
        <title>Facklamia lactis sp. nov., isolated from raw milk.</title>
        <authorList>
            <person name="Doll E.V."/>
            <person name="Huptas C."/>
            <person name="Staib L."/>
            <person name="Wenning M."/>
            <person name="Scherer S."/>
        </authorList>
    </citation>
    <scope>NUCLEOTIDE SEQUENCE [LARGE SCALE GENOMIC DNA]</scope>
    <source>
        <strain evidence="2 3">DSM 111018</strain>
    </source>
</reference>
<comment type="caution">
    <text evidence="2">The sequence shown here is derived from an EMBL/GenBank/DDBJ whole genome shotgun (WGS) entry which is preliminary data.</text>
</comment>
<evidence type="ECO:0000313" key="2">
    <source>
        <dbReference type="EMBL" id="MBG9985866.1"/>
    </source>
</evidence>
<proteinExistence type="predicted"/>
<sequence>MKYKKNKKSKYDRLIKIMAILMIFTMVIGLVLTLVLTITNYFN</sequence>
<protein>
    <submittedName>
        <fullName evidence="2">DUF4044 domain-containing protein</fullName>
    </submittedName>
</protein>
<keyword evidence="1" id="KW-0812">Transmembrane</keyword>
<evidence type="ECO:0000313" key="3">
    <source>
        <dbReference type="Proteomes" id="UP000721415"/>
    </source>
</evidence>
<dbReference type="RefSeq" id="WP_197114629.1">
    <property type="nucleotide sequence ID" value="NZ_JACBXQ010000002.1"/>
</dbReference>
<evidence type="ECO:0000256" key="1">
    <source>
        <dbReference type="SAM" id="Phobius"/>
    </source>
</evidence>
<keyword evidence="1" id="KW-1133">Transmembrane helix</keyword>
<accession>A0ABS0LNY8</accession>